<accession>A0A916ZF44</accession>
<dbReference type="AlphaFoldDB" id="A0A916ZF44"/>
<gene>
    <name evidence="2" type="ORF">GCM10011390_10150</name>
</gene>
<evidence type="ECO:0000256" key="1">
    <source>
        <dbReference type="SAM" id="SignalP"/>
    </source>
</evidence>
<sequence length="94" mass="9496">MIGTKMTYRMLILGLAAALLAPAGATRAEDEAALRFAAAADCSQAAADAAAKTGGRVLTVSSRNDGGRTVCVVTVLIPADGGGRPRKQTVVLPQ</sequence>
<feature type="signal peptide" evidence="1">
    <location>
        <begin position="1"/>
        <end position="28"/>
    </location>
</feature>
<reference evidence="2" key="1">
    <citation type="journal article" date="2014" name="Int. J. Syst. Evol. Microbiol.">
        <title>Complete genome sequence of Corynebacterium casei LMG S-19264T (=DSM 44701T), isolated from a smear-ripened cheese.</title>
        <authorList>
            <consortium name="US DOE Joint Genome Institute (JGI-PGF)"/>
            <person name="Walter F."/>
            <person name="Albersmeier A."/>
            <person name="Kalinowski J."/>
            <person name="Ruckert C."/>
        </authorList>
    </citation>
    <scope>NUCLEOTIDE SEQUENCE</scope>
    <source>
        <strain evidence="2">CGMCC 1.15367</strain>
    </source>
</reference>
<evidence type="ECO:0000313" key="2">
    <source>
        <dbReference type="EMBL" id="GGD93346.1"/>
    </source>
</evidence>
<proteinExistence type="predicted"/>
<keyword evidence="3" id="KW-1185">Reference proteome</keyword>
<protein>
    <recommendedName>
        <fullName evidence="4">Secreted protein</fullName>
    </recommendedName>
</protein>
<feature type="chain" id="PRO_5036835234" description="Secreted protein" evidence="1">
    <location>
        <begin position="29"/>
        <end position="94"/>
    </location>
</feature>
<comment type="caution">
    <text evidence="2">The sequence shown here is derived from an EMBL/GenBank/DDBJ whole genome shotgun (WGS) entry which is preliminary data.</text>
</comment>
<keyword evidence="1" id="KW-0732">Signal</keyword>
<organism evidence="2 3">
    <name type="scientific">Aureimonas endophytica</name>
    <dbReference type="NCBI Taxonomy" id="2027858"/>
    <lineage>
        <taxon>Bacteria</taxon>
        <taxon>Pseudomonadati</taxon>
        <taxon>Pseudomonadota</taxon>
        <taxon>Alphaproteobacteria</taxon>
        <taxon>Hyphomicrobiales</taxon>
        <taxon>Aurantimonadaceae</taxon>
        <taxon>Aureimonas</taxon>
    </lineage>
</organism>
<reference evidence="2" key="2">
    <citation type="submission" date="2020-09" db="EMBL/GenBank/DDBJ databases">
        <authorList>
            <person name="Sun Q."/>
            <person name="Zhou Y."/>
        </authorList>
    </citation>
    <scope>NUCLEOTIDE SEQUENCE</scope>
    <source>
        <strain evidence="2">CGMCC 1.15367</strain>
    </source>
</reference>
<dbReference type="Proteomes" id="UP000644699">
    <property type="component" value="Unassembled WGS sequence"/>
</dbReference>
<evidence type="ECO:0008006" key="4">
    <source>
        <dbReference type="Google" id="ProtNLM"/>
    </source>
</evidence>
<name>A0A916ZF44_9HYPH</name>
<evidence type="ECO:0000313" key="3">
    <source>
        <dbReference type="Proteomes" id="UP000644699"/>
    </source>
</evidence>
<dbReference type="EMBL" id="BMIQ01000001">
    <property type="protein sequence ID" value="GGD93346.1"/>
    <property type="molecule type" value="Genomic_DNA"/>
</dbReference>